<dbReference type="EMBL" id="GBXM01035088">
    <property type="protein sequence ID" value="JAH73489.1"/>
    <property type="molecule type" value="Transcribed_RNA"/>
</dbReference>
<sequence>MCTSVQRLNTHIKVCRNSGLEACSPTLSTNPKIKSKP</sequence>
<dbReference type="AlphaFoldDB" id="A0A0E9V5U4"/>
<name>A0A0E9V5U4_ANGAN</name>
<evidence type="ECO:0000313" key="1">
    <source>
        <dbReference type="EMBL" id="JAH73489.1"/>
    </source>
</evidence>
<protein>
    <submittedName>
        <fullName evidence="1">Uncharacterized protein</fullName>
    </submittedName>
</protein>
<reference evidence="1" key="2">
    <citation type="journal article" date="2015" name="Fish Shellfish Immunol.">
        <title>Early steps in the European eel (Anguilla anguilla)-Vibrio vulnificus interaction in the gills: Role of the RtxA13 toxin.</title>
        <authorList>
            <person name="Callol A."/>
            <person name="Pajuelo D."/>
            <person name="Ebbesson L."/>
            <person name="Teles M."/>
            <person name="MacKenzie S."/>
            <person name="Amaro C."/>
        </authorList>
    </citation>
    <scope>NUCLEOTIDE SEQUENCE</scope>
</reference>
<accession>A0A0E9V5U4</accession>
<organism evidence="1">
    <name type="scientific">Anguilla anguilla</name>
    <name type="common">European freshwater eel</name>
    <name type="synonym">Muraena anguilla</name>
    <dbReference type="NCBI Taxonomy" id="7936"/>
    <lineage>
        <taxon>Eukaryota</taxon>
        <taxon>Metazoa</taxon>
        <taxon>Chordata</taxon>
        <taxon>Craniata</taxon>
        <taxon>Vertebrata</taxon>
        <taxon>Euteleostomi</taxon>
        <taxon>Actinopterygii</taxon>
        <taxon>Neopterygii</taxon>
        <taxon>Teleostei</taxon>
        <taxon>Anguilliformes</taxon>
        <taxon>Anguillidae</taxon>
        <taxon>Anguilla</taxon>
    </lineage>
</organism>
<reference evidence="1" key="1">
    <citation type="submission" date="2014-11" db="EMBL/GenBank/DDBJ databases">
        <authorList>
            <person name="Amaro Gonzalez C."/>
        </authorList>
    </citation>
    <scope>NUCLEOTIDE SEQUENCE</scope>
</reference>
<proteinExistence type="predicted"/>